<evidence type="ECO:0000313" key="2">
    <source>
        <dbReference type="Proteomes" id="UP000499080"/>
    </source>
</evidence>
<evidence type="ECO:0008006" key="3">
    <source>
        <dbReference type="Google" id="ProtNLM"/>
    </source>
</evidence>
<protein>
    <recommendedName>
        <fullName evidence="3">DNA-directed DNA polymerase</fullName>
    </recommendedName>
</protein>
<name>A0A4Y2VZZ0_ARAVE</name>
<dbReference type="Proteomes" id="UP000499080">
    <property type="component" value="Unassembled WGS sequence"/>
</dbReference>
<dbReference type="GO" id="GO:0003676">
    <property type="term" value="F:nucleic acid binding"/>
    <property type="evidence" value="ECO:0007669"/>
    <property type="project" value="InterPro"/>
</dbReference>
<dbReference type="OrthoDB" id="6423399at2759"/>
<keyword evidence="2" id="KW-1185">Reference proteome</keyword>
<organism evidence="1 2">
    <name type="scientific">Araneus ventricosus</name>
    <name type="common">Orbweaver spider</name>
    <name type="synonym">Epeira ventricosa</name>
    <dbReference type="NCBI Taxonomy" id="182803"/>
    <lineage>
        <taxon>Eukaryota</taxon>
        <taxon>Metazoa</taxon>
        <taxon>Ecdysozoa</taxon>
        <taxon>Arthropoda</taxon>
        <taxon>Chelicerata</taxon>
        <taxon>Arachnida</taxon>
        <taxon>Araneae</taxon>
        <taxon>Araneomorphae</taxon>
        <taxon>Entelegynae</taxon>
        <taxon>Araneoidea</taxon>
        <taxon>Araneidae</taxon>
        <taxon>Araneus</taxon>
    </lineage>
</organism>
<dbReference type="GO" id="GO:0000166">
    <property type="term" value="F:nucleotide binding"/>
    <property type="evidence" value="ECO:0007669"/>
    <property type="project" value="InterPro"/>
</dbReference>
<dbReference type="AlphaFoldDB" id="A0A4Y2VZZ0"/>
<sequence length="207" mass="24129">MRKPNLILDKPIYGGFCLLELSKLHTYKLYYSNFKNVYKSKCELLYMDTDSLYISVEIDIFLDMKTSLNNIFDLSNYPKNHFLFDDSNRGRLGYLKSEAVQPIREFVGLKAKMYAFSYGDTCKKTAKGVKKSSLKNFTFESYKNVLLEESSIRQPQCSIVSKKYELHTVIQNKIGLSAFYDKKYLTDGDIYSLAYGHYQIENEDDDE</sequence>
<dbReference type="EMBL" id="BGPR01054237">
    <property type="protein sequence ID" value="GBO31013.1"/>
    <property type="molecule type" value="Genomic_DNA"/>
</dbReference>
<gene>
    <name evidence="1" type="ORF">AVEN_154143_1</name>
</gene>
<dbReference type="InterPro" id="IPR023211">
    <property type="entry name" value="DNA_pol_palm_dom_sf"/>
</dbReference>
<evidence type="ECO:0000313" key="1">
    <source>
        <dbReference type="EMBL" id="GBO31013.1"/>
    </source>
</evidence>
<accession>A0A4Y2VZZ0</accession>
<proteinExistence type="predicted"/>
<comment type="caution">
    <text evidence="1">The sequence shown here is derived from an EMBL/GenBank/DDBJ whole genome shotgun (WGS) entry which is preliminary data.</text>
</comment>
<dbReference type="GO" id="GO:0071897">
    <property type="term" value="P:DNA biosynthetic process"/>
    <property type="evidence" value="ECO:0007669"/>
    <property type="project" value="UniProtKB-ARBA"/>
</dbReference>
<dbReference type="Gene3D" id="3.90.1600.10">
    <property type="entry name" value="Palm domain of DNA polymerase"/>
    <property type="match status" value="1"/>
</dbReference>
<dbReference type="SUPFAM" id="SSF56672">
    <property type="entry name" value="DNA/RNA polymerases"/>
    <property type="match status" value="1"/>
</dbReference>
<dbReference type="PROSITE" id="PS00116">
    <property type="entry name" value="DNA_POLYMERASE_B"/>
    <property type="match status" value="1"/>
</dbReference>
<reference evidence="1 2" key="1">
    <citation type="journal article" date="2019" name="Sci. Rep.">
        <title>Orb-weaving spider Araneus ventricosus genome elucidates the spidroin gene catalogue.</title>
        <authorList>
            <person name="Kono N."/>
            <person name="Nakamura H."/>
            <person name="Ohtoshi R."/>
            <person name="Moran D.A.P."/>
            <person name="Shinohara A."/>
            <person name="Yoshida Y."/>
            <person name="Fujiwara M."/>
            <person name="Mori M."/>
            <person name="Tomita M."/>
            <person name="Arakawa K."/>
        </authorList>
    </citation>
    <scope>NUCLEOTIDE SEQUENCE [LARGE SCALE GENOMIC DNA]</scope>
</reference>
<dbReference type="InterPro" id="IPR017964">
    <property type="entry name" value="DNA-dir_DNA_pol_B_CS"/>
</dbReference>
<dbReference type="PANTHER" id="PTHR31511">
    <property type="entry name" value="PROTEIN CBG23764"/>
    <property type="match status" value="1"/>
</dbReference>
<dbReference type="PANTHER" id="PTHR31511:SF12">
    <property type="entry name" value="RHO TERMINATION FACTOR N-TERMINAL DOMAIN-CONTAINING PROTEIN"/>
    <property type="match status" value="1"/>
</dbReference>
<dbReference type="InterPro" id="IPR043502">
    <property type="entry name" value="DNA/RNA_pol_sf"/>
</dbReference>